<organism evidence="2 4">
    <name type="scientific">Methylobacterium phyllosphaerae</name>
    <dbReference type="NCBI Taxonomy" id="418223"/>
    <lineage>
        <taxon>Bacteria</taxon>
        <taxon>Pseudomonadati</taxon>
        <taxon>Pseudomonadota</taxon>
        <taxon>Alphaproteobacteria</taxon>
        <taxon>Hyphomicrobiales</taxon>
        <taxon>Methylobacteriaceae</taxon>
        <taxon>Methylobacterium</taxon>
    </lineage>
</organism>
<evidence type="ECO:0000313" key="1">
    <source>
        <dbReference type="EMBL" id="APT35124.1"/>
    </source>
</evidence>
<dbReference type="EMBL" id="CP015370">
    <property type="protein sequence ID" value="APT35124.1"/>
    <property type="molecule type" value="Genomic_DNA"/>
</dbReference>
<accession>A0AAE8HXW2</accession>
<dbReference type="AlphaFoldDB" id="A0AAE8HXW2"/>
<protein>
    <submittedName>
        <fullName evidence="1">Transposon gamma-delta 803 kDa protein</fullName>
    </submittedName>
</protein>
<sequence>MLINPRLTDHHGISASQADLAFAIPFFNEDIPLYLDPFLLWKSPSQQDQALHTSLINAFNNLGYLAGKGKDDEAIQTLIAASECDEVGLGSSAARKGKRIGAKKAEEVLRLFQSVPQYQSRGFRHFEEIQFYVDGISKDRISDIACSFLKSFLIDFTAEQCEANGIPTQYCNIKHVYDYRKQAFSSETAKLPVNPQTSTPLILVPKRWLRFTPWLNYDDYFKNHCPQDDISRIPEELTRVSVLNYNRHHYDVVDHYVAEKERTFEDCKNDPLFSQIPVLSAKRKLASIKKLGTGKDDNADIAYEKAIGELFPSLLYPHLDFAAVQSRTDSGVSIRDLIFYNNRNDEFLKEVYDDYGSRQIVFEMKNVKDVSRDHVNQLNRYMTDSLGKFGVLVTRNPLSKARMQSTVDLWSGQRRCIITLTDADVEQMVELFESKQRRPLDVLKKKYVEYRRLCPS</sequence>
<dbReference type="EMBL" id="FOPK01000044">
    <property type="protein sequence ID" value="SFH68392.1"/>
    <property type="molecule type" value="Genomic_DNA"/>
</dbReference>
<evidence type="ECO:0000313" key="4">
    <source>
        <dbReference type="Proteomes" id="UP000199140"/>
    </source>
</evidence>
<name>A0AAE8HXW2_9HYPH</name>
<keyword evidence="1" id="KW-0614">Plasmid</keyword>
<gene>
    <name evidence="1" type="ORF">MCBMB27_05833</name>
    <name evidence="2" type="ORF">SAMN05192567_1444</name>
</gene>
<proteinExistence type="predicted"/>
<dbReference type="Proteomes" id="UP000185487">
    <property type="component" value="Plasmid CBMB27-p3"/>
</dbReference>
<evidence type="ECO:0000313" key="2">
    <source>
        <dbReference type="EMBL" id="SFH68392.1"/>
    </source>
</evidence>
<reference evidence="2 4" key="2">
    <citation type="submission" date="2016-10" db="EMBL/GenBank/DDBJ databases">
        <authorList>
            <person name="Varghese N."/>
            <person name="Submissions S."/>
        </authorList>
    </citation>
    <scope>NUCLEOTIDE SEQUENCE [LARGE SCALE GENOMIC DNA]</scope>
    <source>
        <strain evidence="2 4">CBMB27</strain>
    </source>
</reference>
<keyword evidence="3" id="KW-1185">Reference proteome</keyword>
<reference evidence="1 3" key="1">
    <citation type="submission" date="2016-04" db="EMBL/GenBank/DDBJ databases">
        <title>Complete genome sequencing and analysis of CBMB27, Methylobacterium phyllosphaerae isolated from leaf tissues of rice (Oryza sativa L.).</title>
        <authorList>
            <person name="Lee Y."/>
            <person name="Hwangbo K."/>
            <person name="Chung H."/>
            <person name="Yoo J."/>
            <person name="Kim K.Y."/>
            <person name="Sa T.M."/>
            <person name="Um Y."/>
            <person name="Madhaiyan M."/>
        </authorList>
    </citation>
    <scope>NUCLEOTIDE SEQUENCE [LARGE SCALE GENOMIC DNA]</scope>
    <source>
        <strain evidence="1 3">CBMB27</strain>
        <plasmid evidence="1 3">CBMB27-p3</plasmid>
    </source>
</reference>
<dbReference type="Proteomes" id="UP000199140">
    <property type="component" value="Unassembled WGS sequence"/>
</dbReference>
<dbReference type="KEGG" id="mphy:MCBMB27_05833"/>
<evidence type="ECO:0000313" key="3">
    <source>
        <dbReference type="Proteomes" id="UP000185487"/>
    </source>
</evidence>
<geneLocation type="plasmid" evidence="1 3">
    <name>CBMB27-p3</name>
</geneLocation>
<dbReference type="RefSeq" id="WP_170861894.1">
    <property type="nucleotide sequence ID" value="NZ_CP015370.1"/>
</dbReference>